<proteinExistence type="predicted"/>
<dbReference type="PANTHER" id="PTHR46704">
    <property type="entry name" value="CXC DOMAIN-CONTAINING PROTEIN-RELATED"/>
    <property type="match status" value="1"/>
</dbReference>
<gene>
    <name evidence="4" type="primary">LOC114247107</name>
</gene>
<accession>A0A6J2K1J6</accession>
<keyword evidence="3" id="KW-1185">Reference proteome</keyword>
<evidence type="ECO:0000256" key="1">
    <source>
        <dbReference type="SAM" id="MobiDB-lite"/>
    </source>
</evidence>
<dbReference type="AlphaFoldDB" id="A0A6J2K1J6"/>
<feature type="region of interest" description="Disordered" evidence="1">
    <location>
        <begin position="715"/>
        <end position="753"/>
    </location>
</feature>
<dbReference type="OrthoDB" id="8060926at2759"/>
<sequence length="753" mass="87448">MWVGYNAKILKDDSRIQKIEYLTQINNSPTDPAVVKETMRRSLQIASECQKDFFSVTYDLAMAKIALRIQSAEDEFEKLFINFGPFHIMLSFMKAIGKFISGSGLTNILIDSEILASGSISSFLSGKHFNRCRKIHPLLSLALQNLHLERFLQQHDQDLENIKEYLKIFNEQQNDDPQITNENLKKLFNKYEEYKNETLNGRHGKTPQIYLMYTRLVEYYLQLEYSIRIGDFNLFVDTLPKITNVFFSMNHHNYARYMSIYWDKLINIETTHPGLLDDCQKSFMGIRRTIKPFSRIPVDLTLEQTINADAASKASGIVNITNSFSARQKWSITHSLRTSVISKVMEFCNMKSTDDITKDLKKSTINKSTKNLQVLMQLIKQYTNPFGLELSEDHLYNISKGQSVNDEVYNFLSSVEIEGEKQNKNFIAESRVTPDRFDKAITRNKIINFEYKNTQKVKINGKVKEVQMQRDVFGRLLYVSLKNKIDLEKALSYPLAPIPFSLCHTNGTICKTPKSVIINELLEYQTEIVNPPEADIHLVDGFYLLHTLKNLPNRYGNDYNPAFFRKGKKKPFSILKKNENFQEAFIQLLRIKNTELTTSNEVVQIIEEYVCRMYSLKTKNDLNKGRYELFEKGYKSKNDNEKILKQKIVGYDPSSLPPTKQELLQQIKRTVFICNIWCNAHMRCPTEKLPENFGWTIIDGKYEYYWFDGPQSPSFEELSSDLQESDITSEESETDEDDNDVSSEHLSDESDED</sequence>
<dbReference type="InterPro" id="IPR046496">
    <property type="entry name" value="DUF6589"/>
</dbReference>
<reference evidence="4" key="1">
    <citation type="submission" date="2025-08" db="UniProtKB">
        <authorList>
            <consortium name="RefSeq"/>
        </authorList>
    </citation>
    <scope>IDENTIFICATION</scope>
    <source>
        <tissue evidence="4">Silk gland</tissue>
    </source>
</reference>
<dbReference type="PANTHER" id="PTHR46704:SF9">
    <property type="entry name" value="BHLH DOMAIN-CONTAINING PROTEIN"/>
    <property type="match status" value="1"/>
</dbReference>
<evidence type="ECO:0000313" key="3">
    <source>
        <dbReference type="Proteomes" id="UP000504629"/>
    </source>
</evidence>
<name>A0A6J2K1J6_BOMMA</name>
<evidence type="ECO:0000259" key="2">
    <source>
        <dbReference type="Pfam" id="PF20231"/>
    </source>
</evidence>
<evidence type="ECO:0000313" key="4">
    <source>
        <dbReference type="RefSeq" id="XP_028035760.1"/>
    </source>
</evidence>
<dbReference type="Pfam" id="PF20231">
    <property type="entry name" value="DUF6589"/>
    <property type="match status" value="1"/>
</dbReference>
<feature type="domain" description="DUF6589" evidence="2">
    <location>
        <begin position="72"/>
        <end position="306"/>
    </location>
</feature>
<dbReference type="GeneID" id="114247107"/>
<organism evidence="3 4">
    <name type="scientific">Bombyx mandarina</name>
    <name type="common">Wild silk moth</name>
    <name type="synonym">Wild silkworm</name>
    <dbReference type="NCBI Taxonomy" id="7092"/>
    <lineage>
        <taxon>Eukaryota</taxon>
        <taxon>Metazoa</taxon>
        <taxon>Ecdysozoa</taxon>
        <taxon>Arthropoda</taxon>
        <taxon>Hexapoda</taxon>
        <taxon>Insecta</taxon>
        <taxon>Pterygota</taxon>
        <taxon>Neoptera</taxon>
        <taxon>Endopterygota</taxon>
        <taxon>Lepidoptera</taxon>
        <taxon>Glossata</taxon>
        <taxon>Ditrysia</taxon>
        <taxon>Bombycoidea</taxon>
        <taxon>Bombycidae</taxon>
        <taxon>Bombycinae</taxon>
        <taxon>Bombyx</taxon>
    </lineage>
</organism>
<feature type="compositionally biased region" description="Basic and acidic residues" evidence="1">
    <location>
        <begin position="742"/>
        <end position="753"/>
    </location>
</feature>
<dbReference type="Proteomes" id="UP000504629">
    <property type="component" value="Unplaced"/>
</dbReference>
<feature type="compositionally biased region" description="Acidic residues" evidence="1">
    <location>
        <begin position="723"/>
        <end position="741"/>
    </location>
</feature>
<protein>
    <submittedName>
        <fullName evidence="4">Uncharacterized protein LOC114247107 isoform X2</fullName>
    </submittedName>
</protein>
<dbReference type="RefSeq" id="XP_028035760.1">
    <property type="nucleotide sequence ID" value="XM_028179959.1"/>
</dbReference>